<feature type="domain" description="DNA primase/polymerase bifunctional N-terminal" evidence="1">
    <location>
        <begin position="12"/>
        <end position="192"/>
    </location>
</feature>
<organism evidence="2 3">
    <name type="scientific">Streptomyces toyocaensis</name>
    <dbReference type="NCBI Taxonomy" id="55952"/>
    <lineage>
        <taxon>Bacteria</taxon>
        <taxon>Bacillati</taxon>
        <taxon>Actinomycetota</taxon>
        <taxon>Actinomycetes</taxon>
        <taxon>Kitasatosporales</taxon>
        <taxon>Streptomycetaceae</taxon>
        <taxon>Streptomyces</taxon>
    </lineage>
</organism>
<dbReference type="STRING" id="55952.BU52_09940"/>
<evidence type="ECO:0000313" key="2">
    <source>
        <dbReference type="EMBL" id="KES07318.1"/>
    </source>
</evidence>
<dbReference type="EMBL" id="JFCB01000006">
    <property type="protein sequence ID" value="KES07318.1"/>
    <property type="molecule type" value="Genomic_DNA"/>
</dbReference>
<reference evidence="2 3" key="1">
    <citation type="submission" date="2014-02" db="EMBL/GenBank/DDBJ databases">
        <title>The genome announcement of Streptomyces toyocaensis NRRL15009.</title>
        <authorList>
            <person name="Hong H.-J."/>
            <person name="Kwun M.J."/>
        </authorList>
    </citation>
    <scope>NUCLEOTIDE SEQUENCE [LARGE SCALE GENOMIC DNA]</scope>
    <source>
        <strain evidence="2 3">NRRL 15009</strain>
    </source>
</reference>
<accession>A0A081XUU5</accession>
<sequence length="296" mass="31221">MTADWHRALDNALQAAQLHGFHVIPLTVRKLPAIRSPHDKGHGCKGECGQLGHGIHDASSDPARIRAMFETARHATGYGIACGRPPHHLIGLDLDRKNGVNGVWELRKLAAQHEISVPRTVIISTPTGGFHAWWTGPADVKVPNRAGHLGPGIDVRGSGGYLVGPGSRSVRGLYALASPDDEVAVRPVPTKLLQLMTAGKDRPARPPMTDAKLHRTDGGRLLVGLVQFVLSSAQGQRNDRLFWASCKAFEHASAGRLDADAAAAALMRAAAVVGLPDSEAAATIGSARGEVLGAAK</sequence>
<dbReference type="Proteomes" id="UP000028341">
    <property type="component" value="Unassembled WGS sequence"/>
</dbReference>
<evidence type="ECO:0000259" key="1">
    <source>
        <dbReference type="SMART" id="SM00943"/>
    </source>
</evidence>
<proteinExistence type="predicted"/>
<comment type="caution">
    <text evidence="2">The sequence shown here is derived from an EMBL/GenBank/DDBJ whole genome shotgun (WGS) entry which is preliminary data.</text>
</comment>
<evidence type="ECO:0000313" key="3">
    <source>
        <dbReference type="Proteomes" id="UP000028341"/>
    </source>
</evidence>
<dbReference type="SUPFAM" id="SSF56747">
    <property type="entry name" value="Prim-pol domain"/>
    <property type="match status" value="1"/>
</dbReference>
<dbReference type="SMART" id="SM00943">
    <property type="entry name" value="Prim-Pol"/>
    <property type="match status" value="1"/>
</dbReference>
<dbReference type="CDD" id="cd04859">
    <property type="entry name" value="Prim_Pol"/>
    <property type="match status" value="1"/>
</dbReference>
<dbReference type="Pfam" id="PF09250">
    <property type="entry name" value="Prim-Pol"/>
    <property type="match status" value="1"/>
</dbReference>
<dbReference type="InterPro" id="IPR015330">
    <property type="entry name" value="DNA_primase/pol_bifunc_N"/>
</dbReference>
<gene>
    <name evidence="2" type="ORF">BU52_09940</name>
</gene>
<keyword evidence="3" id="KW-1185">Reference proteome</keyword>
<protein>
    <recommendedName>
        <fullName evidence="1">DNA primase/polymerase bifunctional N-terminal domain-containing protein</fullName>
    </recommendedName>
</protein>
<dbReference type="AlphaFoldDB" id="A0A081XUU5"/>
<dbReference type="OrthoDB" id="3218228at2"/>
<name>A0A081XUU5_STRTO</name>
<dbReference type="eggNOG" id="COG5519">
    <property type="taxonomic scope" value="Bacteria"/>
</dbReference>